<dbReference type="InterPro" id="IPR000742">
    <property type="entry name" value="EGF"/>
</dbReference>
<proteinExistence type="predicted"/>
<dbReference type="FunFam" id="2.10.25.10:FF:000038">
    <property type="entry name" value="Fibrillin 2"/>
    <property type="match status" value="1"/>
</dbReference>
<dbReference type="FunFam" id="2.10.25.10:FF:000240">
    <property type="entry name" value="Vitamin K-dependent protein S"/>
    <property type="match status" value="1"/>
</dbReference>
<evidence type="ECO:0000313" key="20">
    <source>
        <dbReference type="Proteomes" id="UP000225706"/>
    </source>
</evidence>
<feature type="domain" description="EGF-like" evidence="17">
    <location>
        <begin position="387"/>
        <end position="427"/>
    </location>
</feature>
<evidence type="ECO:0000256" key="5">
    <source>
        <dbReference type="ARBA" id="ARBA00022583"/>
    </source>
</evidence>
<dbReference type="FunFam" id="2.10.25.10:FF:000037">
    <property type="entry name" value="Signal peptide, CUB domain and EGF-like domain-containing 2"/>
    <property type="match status" value="1"/>
</dbReference>
<evidence type="ECO:0000256" key="4">
    <source>
        <dbReference type="ARBA" id="ARBA00022536"/>
    </source>
</evidence>
<dbReference type="InterPro" id="IPR013783">
    <property type="entry name" value="Ig-like_fold"/>
</dbReference>
<protein>
    <submittedName>
        <fullName evidence="19">Matrilin-2</fullName>
    </submittedName>
</protein>
<dbReference type="SMART" id="SM00409">
    <property type="entry name" value="IG"/>
    <property type="match status" value="1"/>
</dbReference>
<feature type="transmembrane region" description="Helical" evidence="16">
    <location>
        <begin position="722"/>
        <end position="744"/>
    </location>
</feature>
<dbReference type="GO" id="GO:0071944">
    <property type="term" value="C:cell periphery"/>
    <property type="evidence" value="ECO:0007669"/>
    <property type="project" value="UniProtKB-ARBA"/>
</dbReference>
<dbReference type="PROSITE" id="PS50026">
    <property type="entry name" value="EGF_3"/>
    <property type="match status" value="3"/>
</dbReference>
<dbReference type="PANTHER" id="PTHR47333:SF4">
    <property type="entry name" value="EGF-LIKE DOMAIN-CONTAINING PROTEIN"/>
    <property type="match status" value="1"/>
</dbReference>
<comment type="subcellular location">
    <subcellularLocation>
        <location evidence="1">Membrane</location>
        <topology evidence="1">Single-pass type I membrane protein</topology>
    </subcellularLocation>
    <subcellularLocation>
        <location evidence="2">Secreted</location>
    </subcellularLocation>
</comment>
<reference evidence="20" key="1">
    <citation type="journal article" date="2017" name="bioRxiv">
        <title>Comparative analysis of the genomes of Stylophora pistillata and Acropora digitifera provides evidence for extensive differences between species of corals.</title>
        <authorList>
            <person name="Voolstra C.R."/>
            <person name="Li Y."/>
            <person name="Liew Y.J."/>
            <person name="Baumgarten S."/>
            <person name="Zoccola D."/>
            <person name="Flot J.-F."/>
            <person name="Tambutte S."/>
            <person name="Allemand D."/>
            <person name="Aranda M."/>
        </authorList>
    </citation>
    <scope>NUCLEOTIDE SEQUENCE [LARGE SCALE GENOMIC DNA]</scope>
</reference>
<dbReference type="EMBL" id="LSMT01000388">
    <property type="protein sequence ID" value="PFX18867.1"/>
    <property type="molecule type" value="Genomic_DNA"/>
</dbReference>
<dbReference type="InterPro" id="IPR018097">
    <property type="entry name" value="EGF_Ca-bd_CS"/>
</dbReference>
<feature type="domain" description="EGF-like" evidence="17">
    <location>
        <begin position="428"/>
        <end position="468"/>
    </location>
</feature>
<dbReference type="SMART" id="SM00765">
    <property type="entry name" value="MANEC"/>
    <property type="match status" value="2"/>
</dbReference>
<dbReference type="FunFam" id="2.10.25.10:FF:000014">
    <property type="entry name" value="Latent-transforming growth factor beta-binding protein 3"/>
    <property type="match status" value="1"/>
</dbReference>
<keyword evidence="8" id="KW-0677">Repeat</keyword>
<dbReference type="InterPro" id="IPR049883">
    <property type="entry name" value="NOTCH1_EGF-like"/>
</dbReference>
<dbReference type="PROSITE" id="PS01186">
    <property type="entry name" value="EGF_2"/>
    <property type="match status" value="6"/>
</dbReference>
<evidence type="ECO:0000256" key="11">
    <source>
        <dbReference type="ARBA" id="ARBA00023157"/>
    </source>
</evidence>
<dbReference type="GO" id="GO:0006897">
    <property type="term" value="P:endocytosis"/>
    <property type="evidence" value="ECO:0007669"/>
    <property type="project" value="UniProtKB-KW"/>
</dbReference>
<comment type="caution">
    <text evidence="15">Lacks conserved residue(s) required for the propagation of feature annotation.</text>
</comment>
<dbReference type="OrthoDB" id="6022609at2759"/>
<dbReference type="Gene3D" id="2.10.25.10">
    <property type="entry name" value="Laminin"/>
    <property type="match status" value="6"/>
</dbReference>
<dbReference type="SMART" id="SM00179">
    <property type="entry name" value="EGF_CA"/>
    <property type="match status" value="6"/>
</dbReference>
<dbReference type="InterPro" id="IPR003599">
    <property type="entry name" value="Ig_sub"/>
</dbReference>
<evidence type="ECO:0000256" key="3">
    <source>
        <dbReference type="ARBA" id="ARBA00022525"/>
    </source>
</evidence>
<feature type="domain" description="EGF-like" evidence="17">
    <location>
        <begin position="582"/>
        <end position="622"/>
    </location>
</feature>
<keyword evidence="6 16" id="KW-0812">Transmembrane</keyword>
<keyword evidence="3" id="KW-0964">Secreted</keyword>
<evidence type="ECO:0000313" key="19">
    <source>
        <dbReference type="EMBL" id="PFX18867.1"/>
    </source>
</evidence>
<keyword evidence="10 16" id="KW-0472">Membrane</keyword>
<dbReference type="Pfam" id="PF23597">
    <property type="entry name" value="KIAA0319_N"/>
    <property type="match status" value="2"/>
</dbReference>
<dbReference type="InterPro" id="IPR009030">
    <property type="entry name" value="Growth_fac_rcpt_cys_sf"/>
</dbReference>
<keyword evidence="5" id="KW-0254">Endocytosis</keyword>
<dbReference type="PROSITE" id="PS50835">
    <property type="entry name" value="IG_LIKE"/>
    <property type="match status" value="1"/>
</dbReference>
<dbReference type="FunFam" id="2.60.40.10:FF:000032">
    <property type="entry name" value="palladin isoform X1"/>
    <property type="match status" value="1"/>
</dbReference>
<dbReference type="SUPFAM" id="SSF57184">
    <property type="entry name" value="Growth factor receptor domain"/>
    <property type="match status" value="2"/>
</dbReference>
<organism evidence="19 20">
    <name type="scientific">Stylophora pistillata</name>
    <name type="common">Smooth cauliflower coral</name>
    <dbReference type="NCBI Taxonomy" id="50429"/>
    <lineage>
        <taxon>Eukaryota</taxon>
        <taxon>Metazoa</taxon>
        <taxon>Cnidaria</taxon>
        <taxon>Anthozoa</taxon>
        <taxon>Hexacorallia</taxon>
        <taxon>Scleractinia</taxon>
        <taxon>Astrocoeniina</taxon>
        <taxon>Pocilloporidae</taxon>
        <taxon>Stylophora</taxon>
    </lineage>
</organism>
<dbReference type="InterPro" id="IPR036179">
    <property type="entry name" value="Ig-like_dom_sf"/>
</dbReference>
<keyword evidence="12" id="KW-0675">Receptor</keyword>
<dbReference type="SUPFAM" id="SSF48726">
    <property type="entry name" value="Immunoglobulin"/>
    <property type="match status" value="1"/>
</dbReference>
<dbReference type="GO" id="GO:0016020">
    <property type="term" value="C:membrane"/>
    <property type="evidence" value="ECO:0007669"/>
    <property type="project" value="UniProtKB-SubCell"/>
</dbReference>
<keyword evidence="4 15" id="KW-0245">EGF-like domain</keyword>
<gene>
    <name evidence="19" type="primary">MATN2</name>
    <name evidence="19" type="ORF">AWC38_SpisGene16744</name>
</gene>
<dbReference type="AlphaFoldDB" id="A0A2B4RR93"/>
<dbReference type="InterPro" id="IPR003598">
    <property type="entry name" value="Ig_sub2"/>
</dbReference>
<dbReference type="Pfam" id="PF07645">
    <property type="entry name" value="EGF_CA"/>
    <property type="match status" value="5"/>
</dbReference>
<evidence type="ECO:0000259" key="18">
    <source>
        <dbReference type="PROSITE" id="PS50835"/>
    </source>
</evidence>
<comment type="caution">
    <text evidence="19">The sequence shown here is derived from an EMBL/GenBank/DDBJ whole genome shotgun (WGS) entry which is preliminary data.</text>
</comment>
<accession>A0A2B4RR93</accession>
<keyword evidence="14" id="KW-0393">Immunoglobulin domain</keyword>
<evidence type="ECO:0000256" key="2">
    <source>
        <dbReference type="ARBA" id="ARBA00004613"/>
    </source>
</evidence>
<name>A0A2B4RR93_STYPI</name>
<dbReference type="GO" id="GO:0005576">
    <property type="term" value="C:extracellular region"/>
    <property type="evidence" value="ECO:0007669"/>
    <property type="project" value="UniProtKB-SubCell"/>
</dbReference>
<evidence type="ECO:0000256" key="9">
    <source>
        <dbReference type="ARBA" id="ARBA00022989"/>
    </source>
</evidence>
<dbReference type="Proteomes" id="UP000225706">
    <property type="component" value="Unassembled WGS sequence"/>
</dbReference>
<dbReference type="PROSITE" id="PS00010">
    <property type="entry name" value="ASX_HYDROXYL"/>
    <property type="match status" value="4"/>
</dbReference>
<dbReference type="GO" id="GO:0005509">
    <property type="term" value="F:calcium ion binding"/>
    <property type="evidence" value="ECO:0007669"/>
    <property type="project" value="InterPro"/>
</dbReference>
<evidence type="ECO:0000256" key="15">
    <source>
        <dbReference type="PROSITE-ProRule" id="PRU00076"/>
    </source>
</evidence>
<dbReference type="InterPro" id="IPR013980">
    <property type="entry name" value="MANSC_dom"/>
</dbReference>
<dbReference type="PROSITE" id="PS01187">
    <property type="entry name" value="EGF_CA"/>
    <property type="match status" value="2"/>
</dbReference>
<keyword evidence="13" id="KW-0325">Glycoprotein</keyword>
<keyword evidence="20" id="KW-1185">Reference proteome</keyword>
<keyword evidence="11" id="KW-1015">Disulfide bond</keyword>
<dbReference type="STRING" id="50429.A0A2B4RR93"/>
<dbReference type="InterPro" id="IPR001881">
    <property type="entry name" value="EGF-like_Ca-bd_dom"/>
</dbReference>
<dbReference type="InterPro" id="IPR007110">
    <property type="entry name" value="Ig-like_dom"/>
</dbReference>
<dbReference type="InterPro" id="IPR013098">
    <property type="entry name" value="Ig_I-set"/>
</dbReference>
<evidence type="ECO:0000259" key="17">
    <source>
        <dbReference type="PROSITE" id="PS50026"/>
    </source>
</evidence>
<dbReference type="FunFam" id="2.10.25.10:FF:000009">
    <property type="entry name" value="Low-density lipoprotein receptor isoform 1"/>
    <property type="match status" value="1"/>
</dbReference>
<dbReference type="InterPro" id="IPR000152">
    <property type="entry name" value="EGF-type_Asp/Asn_hydroxyl_site"/>
</dbReference>
<feature type="domain" description="Ig-like" evidence="18">
    <location>
        <begin position="490"/>
        <end position="579"/>
    </location>
</feature>
<dbReference type="Gene3D" id="2.60.40.10">
    <property type="entry name" value="Immunoglobulins"/>
    <property type="match status" value="1"/>
</dbReference>
<evidence type="ECO:0000256" key="7">
    <source>
        <dbReference type="ARBA" id="ARBA00022729"/>
    </source>
</evidence>
<evidence type="ECO:0000256" key="13">
    <source>
        <dbReference type="ARBA" id="ARBA00023180"/>
    </source>
</evidence>
<evidence type="ECO:0000256" key="12">
    <source>
        <dbReference type="ARBA" id="ARBA00023170"/>
    </source>
</evidence>
<evidence type="ECO:0000256" key="16">
    <source>
        <dbReference type="SAM" id="Phobius"/>
    </source>
</evidence>
<dbReference type="FunFam" id="2.10.25.10:FF:000010">
    <property type="entry name" value="Pro-epidermal growth factor"/>
    <property type="match status" value="1"/>
</dbReference>
<dbReference type="Pfam" id="PF07679">
    <property type="entry name" value="I-set"/>
    <property type="match status" value="1"/>
</dbReference>
<evidence type="ECO:0000256" key="14">
    <source>
        <dbReference type="ARBA" id="ARBA00023319"/>
    </source>
</evidence>
<sequence length="770" mass="85469">MYMYRGESNARTKPTETFKTTEPSLEDLLGEVKLTQSPTTKSPLNNMLGFPRMENNHVTSSEPLSECSQGLMVNDVILNGGMGAGEVFQFPHVNDIQLCIEKCCLTTKCHLAYVIQEVCYTVNCFSRDLCRTRPIEDTMVHSVIAYIKRNGLAMFSSADEASVVQLGNASIALPARKPSPTAGVVDASQNSMICQQDRTFYNVQLKGGWSAGRFTDRGLVMDISQCTGICCEDRSCDLAYTEDQRCYTVKCNNQDACKLIEASPLAVKTALAYVSRLKDKDVLQVTSRPTEPTAARLQSTVVKNVNEHGSHHKEDEKQDASKPYHVLKQNLDKHKHHHHHHSNKGEQKCPAKRYGCQHHCIHLPDGGHRCMCRHGYNLAQNGRHCEDVDECTDSMHGCQHECVNNDGGYRCECRSGFMLNKDLKHCDDLDECTMGVHSCEQSCLNTLGSYSCSCEEGFQLRADKRNCIEITEMGSKKDEDHPAFSGLEIPTTITQAPKDLTVTQFKSGIFHCNARGHPAPHIAWASGPNGDQPIPAEDRFRILPTGSLVIRHVNFTDQGMYRCVASNPAGSATAAASLTLNDFDECKAHSHDCQQSCVNTQGSFRCECHSGFILQRDRKSCEDVDECNVGSHFCDDLCQNTQGSFTCHCRSGFRLMADLRTCLDIDECTEPSHGCSQLCNNTLGSYNCFCLKGYWLQKDNKTCVDKYVMLDSSKPTTLSAGMGAFVAVAGVSVLIVIGAVMCVIRYRRRARLRGLEMAEGEKKSLFSWLE</sequence>
<dbReference type="InterPro" id="IPR011106">
    <property type="entry name" value="MANSC_N"/>
</dbReference>
<evidence type="ECO:0000256" key="10">
    <source>
        <dbReference type="ARBA" id="ARBA00023136"/>
    </source>
</evidence>
<dbReference type="SMART" id="SM00181">
    <property type="entry name" value="EGF"/>
    <property type="match status" value="6"/>
</dbReference>
<dbReference type="SMART" id="SM00408">
    <property type="entry name" value="IGc2"/>
    <property type="match status" value="1"/>
</dbReference>
<keyword evidence="7" id="KW-0732">Signal</keyword>
<evidence type="ECO:0000256" key="8">
    <source>
        <dbReference type="ARBA" id="ARBA00022737"/>
    </source>
</evidence>
<evidence type="ECO:0000256" key="1">
    <source>
        <dbReference type="ARBA" id="ARBA00004479"/>
    </source>
</evidence>
<evidence type="ECO:0000256" key="6">
    <source>
        <dbReference type="ARBA" id="ARBA00022692"/>
    </source>
</evidence>
<dbReference type="InterPro" id="IPR052080">
    <property type="entry name" value="vWF_C/EGF_Fibrillin"/>
</dbReference>
<keyword evidence="9 16" id="KW-1133">Transmembrane helix</keyword>
<dbReference type="PANTHER" id="PTHR47333">
    <property type="entry name" value="VON WILLEBRAND FACTOR C AND EGF DOMAIN-CONTAINING PROTEIN"/>
    <property type="match status" value="1"/>
</dbReference>